<accession>A0ACD3B763</accession>
<dbReference type="Proteomes" id="UP000308600">
    <property type="component" value="Unassembled WGS sequence"/>
</dbReference>
<dbReference type="EMBL" id="ML208272">
    <property type="protein sequence ID" value="TFK73839.1"/>
    <property type="molecule type" value="Genomic_DNA"/>
</dbReference>
<proteinExistence type="predicted"/>
<sequence length="116" mass="13209">MPSIAQNLPADILSVVFRFVYESAMQDPVRFPPAWSLRLVDQPNVNGFPWTLTRVCSHWRSSAQTTWNLWSHIALHLRNENDLNKFTDFLATYHIGAAHLLTLTKSVVACDLTTLT</sequence>
<gene>
    <name evidence="1" type="ORF">BDN72DRAFT_134981</name>
</gene>
<organism evidence="1 2">
    <name type="scientific">Pluteus cervinus</name>
    <dbReference type="NCBI Taxonomy" id="181527"/>
    <lineage>
        <taxon>Eukaryota</taxon>
        <taxon>Fungi</taxon>
        <taxon>Dikarya</taxon>
        <taxon>Basidiomycota</taxon>
        <taxon>Agaricomycotina</taxon>
        <taxon>Agaricomycetes</taxon>
        <taxon>Agaricomycetidae</taxon>
        <taxon>Agaricales</taxon>
        <taxon>Pluteineae</taxon>
        <taxon>Pluteaceae</taxon>
        <taxon>Pluteus</taxon>
    </lineage>
</organism>
<name>A0ACD3B763_9AGAR</name>
<evidence type="ECO:0000313" key="1">
    <source>
        <dbReference type="EMBL" id="TFK73839.1"/>
    </source>
</evidence>
<keyword evidence="2" id="KW-1185">Reference proteome</keyword>
<reference evidence="1 2" key="1">
    <citation type="journal article" date="2019" name="Nat. Ecol. Evol.">
        <title>Megaphylogeny resolves global patterns of mushroom evolution.</title>
        <authorList>
            <person name="Varga T."/>
            <person name="Krizsan K."/>
            <person name="Foldi C."/>
            <person name="Dima B."/>
            <person name="Sanchez-Garcia M."/>
            <person name="Sanchez-Ramirez S."/>
            <person name="Szollosi G.J."/>
            <person name="Szarkandi J.G."/>
            <person name="Papp V."/>
            <person name="Albert L."/>
            <person name="Andreopoulos W."/>
            <person name="Angelini C."/>
            <person name="Antonin V."/>
            <person name="Barry K.W."/>
            <person name="Bougher N.L."/>
            <person name="Buchanan P."/>
            <person name="Buyck B."/>
            <person name="Bense V."/>
            <person name="Catcheside P."/>
            <person name="Chovatia M."/>
            <person name="Cooper J."/>
            <person name="Damon W."/>
            <person name="Desjardin D."/>
            <person name="Finy P."/>
            <person name="Geml J."/>
            <person name="Haridas S."/>
            <person name="Hughes K."/>
            <person name="Justo A."/>
            <person name="Karasinski D."/>
            <person name="Kautmanova I."/>
            <person name="Kiss B."/>
            <person name="Kocsube S."/>
            <person name="Kotiranta H."/>
            <person name="LaButti K.M."/>
            <person name="Lechner B.E."/>
            <person name="Liimatainen K."/>
            <person name="Lipzen A."/>
            <person name="Lukacs Z."/>
            <person name="Mihaltcheva S."/>
            <person name="Morgado L.N."/>
            <person name="Niskanen T."/>
            <person name="Noordeloos M.E."/>
            <person name="Ohm R.A."/>
            <person name="Ortiz-Santana B."/>
            <person name="Ovrebo C."/>
            <person name="Racz N."/>
            <person name="Riley R."/>
            <person name="Savchenko A."/>
            <person name="Shiryaev A."/>
            <person name="Soop K."/>
            <person name="Spirin V."/>
            <person name="Szebenyi C."/>
            <person name="Tomsovsky M."/>
            <person name="Tulloss R.E."/>
            <person name="Uehling J."/>
            <person name="Grigoriev I.V."/>
            <person name="Vagvolgyi C."/>
            <person name="Papp T."/>
            <person name="Martin F.M."/>
            <person name="Miettinen O."/>
            <person name="Hibbett D.S."/>
            <person name="Nagy L.G."/>
        </authorList>
    </citation>
    <scope>NUCLEOTIDE SEQUENCE [LARGE SCALE GENOMIC DNA]</scope>
    <source>
        <strain evidence="1 2">NL-1719</strain>
    </source>
</reference>
<protein>
    <submittedName>
        <fullName evidence="1">Uncharacterized protein</fullName>
    </submittedName>
</protein>
<evidence type="ECO:0000313" key="2">
    <source>
        <dbReference type="Proteomes" id="UP000308600"/>
    </source>
</evidence>